<gene>
    <name evidence="1" type="ORF">H0921_00145</name>
</gene>
<dbReference type="Proteomes" id="UP000542342">
    <property type="component" value="Unassembled WGS sequence"/>
</dbReference>
<comment type="caution">
    <text evidence="1">The sequence shown here is derived from an EMBL/GenBank/DDBJ whole genome shotgun (WGS) entry which is preliminary data.</text>
</comment>
<dbReference type="RefSeq" id="WP_194536013.1">
    <property type="nucleotide sequence ID" value="NZ_JACEFB010000001.1"/>
</dbReference>
<dbReference type="AlphaFoldDB" id="A0A7V9A9Z5"/>
<protein>
    <submittedName>
        <fullName evidence="1">Uncharacterized protein</fullName>
    </submittedName>
</protein>
<evidence type="ECO:0000313" key="1">
    <source>
        <dbReference type="EMBL" id="MBA2224571.1"/>
    </source>
</evidence>
<keyword evidence="2" id="KW-1185">Reference proteome</keyword>
<dbReference type="EMBL" id="JACEFB010000001">
    <property type="protein sequence ID" value="MBA2224571.1"/>
    <property type="molecule type" value="Genomic_DNA"/>
</dbReference>
<evidence type="ECO:0000313" key="2">
    <source>
        <dbReference type="Proteomes" id="UP000542342"/>
    </source>
</evidence>
<reference evidence="1 2" key="1">
    <citation type="submission" date="2020-07" db="EMBL/GenBank/DDBJ databases">
        <title>Thermogemmata thermophila gen. nov., sp. nov., a novel moderate thermophilic planctomycete from a Kamchatka hot spring.</title>
        <authorList>
            <person name="Elcheninov A.G."/>
            <person name="Podosokorskaya O.A."/>
            <person name="Kovaleva O.L."/>
            <person name="Novikov A."/>
            <person name="Bonch-Osmolovskaya E.A."/>
            <person name="Toshchakov S.V."/>
            <person name="Kublanov I.V."/>
        </authorList>
    </citation>
    <scope>NUCLEOTIDE SEQUENCE [LARGE SCALE GENOMIC DNA]</scope>
    <source>
        <strain evidence="1 2">2918</strain>
    </source>
</reference>
<organism evidence="1 2">
    <name type="scientific">Thermogemmata fonticola</name>
    <dbReference type="NCBI Taxonomy" id="2755323"/>
    <lineage>
        <taxon>Bacteria</taxon>
        <taxon>Pseudomonadati</taxon>
        <taxon>Planctomycetota</taxon>
        <taxon>Planctomycetia</taxon>
        <taxon>Gemmatales</taxon>
        <taxon>Gemmataceae</taxon>
        <taxon>Thermogemmata</taxon>
    </lineage>
</organism>
<proteinExistence type="predicted"/>
<name>A0A7V9A9Z5_9BACT</name>
<sequence>MKLKRVGFFQELDHGDPNGPKLAEHVSDRPQPDEAKVIEYLRGGLLLIGCPGVVNDVLDNKICPVGSPDILTDGVWAWPGDLPYYVAKYHLRLPKEFIDHLRGRSFRPPAEGEVDIRHLEL</sequence>
<accession>A0A7V9A9Z5</accession>